<protein>
    <submittedName>
        <fullName evidence="1">Uncharacterized protein</fullName>
    </submittedName>
</protein>
<evidence type="ECO:0000313" key="1">
    <source>
        <dbReference type="EMBL" id="QFG09104.1"/>
    </source>
</evidence>
<reference evidence="1 2" key="1">
    <citation type="submission" date="2019-07" db="EMBL/GenBank/DDBJ databases">
        <authorList>
            <person name="Riley H.L."/>
            <person name="Stoner T.H."/>
            <person name="Garlena R.A."/>
            <person name="Russell D.A."/>
            <person name="Pope W.H."/>
            <person name="Jacobs-Sera D."/>
            <person name="Hatfull G.F."/>
        </authorList>
    </citation>
    <scope>NUCLEOTIDE SEQUENCE [LARGE SCALE GENOMIC DNA]</scope>
</reference>
<proteinExistence type="predicted"/>
<gene>
    <name evidence="1" type="primary">78</name>
    <name evidence="1" type="ORF">PBI_THULATHULA_78</name>
</gene>
<evidence type="ECO:0000313" key="2">
    <source>
        <dbReference type="Proteomes" id="UP000326708"/>
    </source>
</evidence>
<keyword evidence="2" id="KW-1185">Reference proteome</keyword>
<dbReference type="GeneID" id="60336841"/>
<dbReference type="RefSeq" id="YP_009965121.1">
    <property type="nucleotide sequence ID" value="NC_051738.1"/>
</dbReference>
<name>A0A5J6TFI7_9CAUD</name>
<dbReference type="KEGG" id="vg:60336841"/>
<sequence length="94" mass="10338">MTTIVVADRVERAKRLGAELGLQGRVHPVNIRDVHTGHACRGMTADLILIDDTAWPLDEHARETLGATLIGSDNGQMYRLERVSAEGRPQGQHD</sequence>
<dbReference type="Proteomes" id="UP000326708">
    <property type="component" value="Segment"/>
</dbReference>
<organism evidence="1 2">
    <name type="scientific">Mycobacterium phage ThulaThula</name>
    <dbReference type="NCBI Taxonomy" id="2599880"/>
    <lineage>
        <taxon>Viruses</taxon>
        <taxon>Duplodnaviria</taxon>
        <taxon>Heunggongvirae</taxon>
        <taxon>Uroviricota</taxon>
        <taxon>Caudoviricetes</taxon>
        <taxon>Pclasvirinae</taxon>
        <taxon>Phayoncevirus</taxon>
        <taxon>Phayoncevirus thulathula</taxon>
    </lineage>
</organism>
<dbReference type="EMBL" id="MN234172">
    <property type="protein sequence ID" value="QFG09104.1"/>
    <property type="molecule type" value="Genomic_DNA"/>
</dbReference>
<accession>A0A5J6TFI7</accession>